<reference evidence="1" key="1">
    <citation type="journal article" date="2014" name="Int. J. Syst. Evol. Microbiol.">
        <title>Complete genome sequence of Corynebacterium casei LMG S-19264T (=DSM 44701T), isolated from a smear-ripened cheese.</title>
        <authorList>
            <consortium name="US DOE Joint Genome Institute (JGI-PGF)"/>
            <person name="Walter F."/>
            <person name="Albersmeier A."/>
            <person name="Kalinowski J."/>
            <person name="Ruckert C."/>
        </authorList>
    </citation>
    <scope>NUCLEOTIDE SEQUENCE</scope>
    <source>
        <strain evidence="1">CGMCC 1.10998</strain>
    </source>
</reference>
<dbReference type="SUPFAM" id="SSF55961">
    <property type="entry name" value="Bet v1-like"/>
    <property type="match status" value="1"/>
</dbReference>
<dbReference type="EMBL" id="BMED01000006">
    <property type="protein sequence ID" value="GGC94780.1"/>
    <property type="molecule type" value="Genomic_DNA"/>
</dbReference>
<sequence>MAYEVNMKFEHLIEINDLNNPLTQVITREQLWRGLVVRAESPKFFVPYMDDCTITERADKAISRTLKFGDLIINDKVQFDPQNYVHYDVAAQNDIPHSTLRMSIEEPQPHALFVRFAYDDGHTAAEDAENEMYNEYRRSAYQEADIDTIKVIREMVEEGLLPASLNS</sequence>
<dbReference type="Gene3D" id="3.30.530.20">
    <property type="match status" value="1"/>
</dbReference>
<dbReference type="AlphaFoldDB" id="A0A916XQ32"/>
<proteinExistence type="predicted"/>
<organism evidence="1 2">
    <name type="scientific">Undibacterium terreum</name>
    <dbReference type="NCBI Taxonomy" id="1224302"/>
    <lineage>
        <taxon>Bacteria</taxon>
        <taxon>Pseudomonadati</taxon>
        <taxon>Pseudomonadota</taxon>
        <taxon>Betaproteobacteria</taxon>
        <taxon>Burkholderiales</taxon>
        <taxon>Oxalobacteraceae</taxon>
        <taxon>Undibacterium</taxon>
    </lineage>
</organism>
<dbReference type="CDD" id="cd08863">
    <property type="entry name" value="SRPBCC_DUF1857"/>
    <property type="match status" value="1"/>
</dbReference>
<dbReference type="InterPro" id="IPR015075">
    <property type="entry name" value="AtaL"/>
</dbReference>
<evidence type="ECO:0000313" key="1">
    <source>
        <dbReference type="EMBL" id="GGC94780.1"/>
    </source>
</evidence>
<comment type="caution">
    <text evidence="1">The sequence shown here is derived from an EMBL/GenBank/DDBJ whole genome shotgun (WGS) entry which is preliminary data.</text>
</comment>
<keyword evidence="2" id="KW-1185">Reference proteome</keyword>
<gene>
    <name evidence="1" type="ORF">GCM10011396_47680</name>
</gene>
<evidence type="ECO:0000313" key="2">
    <source>
        <dbReference type="Proteomes" id="UP000637423"/>
    </source>
</evidence>
<dbReference type="Pfam" id="PF08982">
    <property type="entry name" value="AtaL"/>
    <property type="match status" value="1"/>
</dbReference>
<dbReference type="InterPro" id="IPR023393">
    <property type="entry name" value="START-like_dom_sf"/>
</dbReference>
<dbReference type="Proteomes" id="UP000637423">
    <property type="component" value="Unassembled WGS sequence"/>
</dbReference>
<reference evidence="1" key="2">
    <citation type="submission" date="2020-09" db="EMBL/GenBank/DDBJ databases">
        <authorList>
            <person name="Sun Q."/>
            <person name="Zhou Y."/>
        </authorList>
    </citation>
    <scope>NUCLEOTIDE SEQUENCE</scope>
    <source>
        <strain evidence="1">CGMCC 1.10998</strain>
    </source>
</reference>
<protein>
    <recommendedName>
        <fullName evidence="3">DUF1857 domain-containing protein</fullName>
    </recommendedName>
</protein>
<name>A0A916XQ32_9BURK</name>
<evidence type="ECO:0008006" key="3">
    <source>
        <dbReference type="Google" id="ProtNLM"/>
    </source>
</evidence>
<accession>A0A916XQ32</accession>